<gene>
    <name evidence="2" type="ORF">B0J11DRAFT_524524</name>
</gene>
<protein>
    <submittedName>
        <fullName evidence="2">Uncharacterized protein</fullName>
    </submittedName>
</protein>
<keyword evidence="3" id="KW-1185">Reference proteome</keyword>
<evidence type="ECO:0000256" key="1">
    <source>
        <dbReference type="SAM" id="Phobius"/>
    </source>
</evidence>
<dbReference type="OrthoDB" id="4847120at2759"/>
<keyword evidence="1" id="KW-1133">Transmembrane helix</keyword>
<sequence>MRTASLEVSLVFDTIYYLVTFYAMNLSLWFRKCQIQKSPGKRCKSRRETGSQFCTKHSCTIRSCEMAAQLATTLCKNHTCTFFRCKLAVTSPDEHLCPTHRCDVCSNPRRTDLDSAYCDEHACAVRTCPARRANQVTAYCQVHKCQVTDCNAEAHGQRYCFANGHWILHNRAAELKGEEEDHERVIELRG</sequence>
<dbReference type="AlphaFoldDB" id="A0A9P9DXI2"/>
<accession>A0A9P9DXI2</accession>
<comment type="caution">
    <text evidence="2">The sequence shown here is derived from an EMBL/GenBank/DDBJ whole genome shotgun (WGS) entry which is preliminary data.</text>
</comment>
<dbReference type="Proteomes" id="UP000700596">
    <property type="component" value="Unassembled WGS sequence"/>
</dbReference>
<feature type="transmembrane region" description="Helical" evidence="1">
    <location>
        <begin position="14"/>
        <end position="31"/>
    </location>
</feature>
<evidence type="ECO:0000313" key="2">
    <source>
        <dbReference type="EMBL" id="KAH7128280.1"/>
    </source>
</evidence>
<name>A0A9P9DXI2_9PLEO</name>
<organism evidence="2 3">
    <name type="scientific">Dendryphion nanum</name>
    <dbReference type="NCBI Taxonomy" id="256645"/>
    <lineage>
        <taxon>Eukaryota</taxon>
        <taxon>Fungi</taxon>
        <taxon>Dikarya</taxon>
        <taxon>Ascomycota</taxon>
        <taxon>Pezizomycotina</taxon>
        <taxon>Dothideomycetes</taxon>
        <taxon>Pleosporomycetidae</taxon>
        <taxon>Pleosporales</taxon>
        <taxon>Torulaceae</taxon>
        <taxon>Dendryphion</taxon>
    </lineage>
</organism>
<evidence type="ECO:0000313" key="3">
    <source>
        <dbReference type="Proteomes" id="UP000700596"/>
    </source>
</evidence>
<proteinExistence type="predicted"/>
<dbReference type="EMBL" id="JAGMWT010000005">
    <property type="protein sequence ID" value="KAH7128280.1"/>
    <property type="molecule type" value="Genomic_DNA"/>
</dbReference>
<keyword evidence="1" id="KW-0812">Transmembrane</keyword>
<reference evidence="2" key="1">
    <citation type="journal article" date="2021" name="Nat. Commun.">
        <title>Genetic determinants of endophytism in the Arabidopsis root mycobiome.</title>
        <authorList>
            <person name="Mesny F."/>
            <person name="Miyauchi S."/>
            <person name="Thiergart T."/>
            <person name="Pickel B."/>
            <person name="Atanasova L."/>
            <person name="Karlsson M."/>
            <person name="Huettel B."/>
            <person name="Barry K.W."/>
            <person name="Haridas S."/>
            <person name="Chen C."/>
            <person name="Bauer D."/>
            <person name="Andreopoulos W."/>
            <person name="Pangilinan J."/>
            <person name="LaButti K."/>
            <person name="Riley R."/>
            <person name="Lipzen A."/>
            <person name="Clum A."/>
            <person name="Drula E."/>
            <person name="Henrissat B."/>
            <person name="Kohler A."/>
            <person name="Grigoriev I.V."/>
            <person name="Martin F.M."/>
            <person name="Hacquard S."/>
        </authorList>
    </citation>
    <scope>NUCLEOTIDE SEQUENCE</scope>
    <source>
        <strain evidence="2">MPI-CAGE-CH-0243</strain>
    </source>
</reference>
<keyword evidence="1" id="KW-0472">Membrane</keyword>